<reference evidence="2 3" key="1">
    <citation type="submission" date="2022-08" db="EMBL/GenBank/DDBJ databases">
        <authorList>
            <person name="Zeman M."/>
            <person name="Kubasova T."/>
        </authorList>
    </citation>
    <scope>NUCLEOTIDE SEQUENCE [LARGE SCALE GENOMIC DNA]</scope>
    <source>
        <strain evidence="2 3">ET62</strain>
    </source>
</reference>
<dbReference type="Gene3D" id="2.60.40.1190">
    <property type="match status" value="1"/>
</dbReference>
<keyword evidence="3" id="KW-1185">Reference proteome</keyword>
<dbReference type="GO" id="GO:0030246">
    <property type="term" value="F:carbohydrate binding"/>
    <property type="evidence" value="ECO:0007669"/>
    <property type="project" value="InterPro"/>
</dbReference>
<evidence type="ECO:0000313" key="3">
    <source>
        <dbReference type="Proteomes" id="UP001204579"/>
    </source>
</evidence>
<dbReference type="EMBL" id="JANRHJ010000006">
    <property type="protein sequence ID" value="MCR8873608.1"/>
    <property type="molecule type" value="Genomic_DNA"/>
</dbReference>
<gene>
    <name evidence="2" type="ORF">NW209_06220</name>
</gene>
<name>A0AAW5N6W1_9BACT</name>
<proteinExistence type="predicted"/>
<dbReference type="GeneID" id="82442811"/>
<dbReference type="Pfam" id="PF16011">
    <property type="entry name" value="CBM9_2"/>
    <property type="match status" value="1"/>
</dbReference>
<feature type="domain" description="Carbohydrate-binding" evidence="1">
    <location>
        <begin position="19"/>
        <end position="216"/>
    </location>
</feature>
<accession>A0AAW5N6W1</accession>
<evidence type="ECO:0000259" key="1">
    <source>
        <dbReference type="Pfam" id="PF16011"/>
    </source>
</evidence>
<dbReference type="RefSeq" id="WP_025892261.1">
    <property type="nucleotide sequence ID" value="NZ_CALULB010000024.1"/>
</dbReference>
<dbReference type="GO" id="GO:0004553">
    <property type="term" value="F:hydrolase activity, hydrolyzing O-glycosyl compounds"/>
    <property type="evidence" value="ECO:0007669"/>
    <property type="project" value="InterPro"/>
</dbReference>
<dbReference type="InterPro" id="IPR010502">
    <property type="entry name" value="Carb-bd_dom_fam9"/>
</dbReference>
<comment type="caution">
    <text evidence="2">The sequence shown here is derived from an EMBL/GenBank/DDBJ whole genome shotgun (WGS) entry which is preliminary data.</text>
</comment>
<dbReference type="SUPFAM" id="SSF49344">
    <property type="entry name" value="CBD9-like"/>
    <property type="match status" value="1"/>
</dbReference>
<organism evidence="2 3">
    <name type="scientific">Phocaeicola barnesiae</name>
    <dbReference type="NCBI Taxonomy" id="376804"/>
    <lineage>
        <taxon>Bacteria</taxon>
        <taxon>Pseudomonadati</taxon>
        <taxon>Bacteroidota</taxon>
        <taxon>Bacteroidia</taxon>
        <taxon>Bacteroidales</taxon>
        <taxon>Bacteroidaceae</taxon>
        <taxon>Phocaeicola</taxon>
    </lineage>
</organism>
<dbReference type="GO" id="GO:0016052">
    <property type="term" value="P:carbohydrate catabolic process"/>
    <property type="evidence" value="ECO:0007669"/>
    <property type="project" value="InterPro"/>
</dbReference>
<dbReference type="Proteomes" id="UP001204579">
    <property type="component" value="Unassembled WGS sequence"/>
</dbReference>
<protein>
    <submittedName>
        <fullName evidence="2">Carbohydrate-binding family 9-like protein</fullName>
    </submittedName>
</protein>
<evidence type="ECO:0000313" key="2">
    <source>
        <dbReference type="EMBL" id="MCR8873608.1"/>
    </source>
</evidence>
<sequence length="218" mass="24803">MKQLTITRLTETGRIAAVQVPTILNEAGIAFQPIDELNWSEYPYKPKVEFRIAHTGHSLLLHYRVTEQSVRAVAESDNGRVWEDACCEFFIQPNLQEPVYYNFECNCAGTLLLNCGKVGDRHPAPKEVLASIDRWSSLGREPFEERIGECSWELALVIPASALFNDTITDFGGRTLHGNFYKCGDLLQVPHFLSWNPIQLPKPCFHCPEFFGELIFKK</sequence>
<dbReference type="CDD" id="cd09620">
    <property type="entry name" value="CBM9_like_3"/>
    <property type="match status" value="1"/>
</dbReference>
<dbReference type="AlphaFoldDB" id="A0AAW5N6W1"/>